<sequence>MIQKEIGNITTSLGIINSNLKVDEFKKTELFNNVGGFIDHDNGHKNYTIKNVKIDKHSFIIKLYFLNDRLKLTSLVYVSEKNNEELSWSDWSLEKELKRKEFHDNLITKWLGRRNLKSNNYVVFKYKWGSVSSAYDIKSQSSSICINYL</sequence>
<gene>
    <name evidence="1" type="ORF">GCM10007380_15330</name>
</gene>
<dbReference type="OrthoDB" id="2899067at2"/>
<name>A0A8J3F131_9BACI</name>
<dbReference type="AlphaFoldDB" id="A0A8J3F131"/>
<reference evidence="2" key="1">
    <citation type="journal article" date="2019" name="Int. J. Syst. Evol. Microbiol.">
        <title>The Global Catalogue of Microorganisms (GCM) 10K type strain sequencing project: providing services to taxonomists for standard genome sequencing and annotation.</title>
        <authorList>
            <consortium name="The Broad Institute Genomics Platform"/>
            <consortium name="The Broad Institute Genome Sequencing Center for Infectious Disease"/>
            <person name="Wu L."/>
            <person name="Ma J."/>
        </authorList>
    </citation>
    <scope>NUCLEOTIDE SEQUENCE [LARGE SCALE GENOMIC DNA]</scope>
    <source>
        <strain evidence="2">CGMCC 1.14993</strain>
    </source>
</reference>
<dbReference type="RefSeq" id="WP_087997934.1">
    <property type="nucleotide sequence ID" value="NZ_BMHB01000001.1"/>
</dbReference>
<keyword evidence="2" id="KW-1185">Reference proteome</keyword>
<evidence type="ECO:0000313" key="2">
    <source>
        <dbReference type="Proteomes" id="UP000626244"/>
    </source>
</evidence>
<organism evidence="1 2">
    <name type="scientific">Gottfriedia solisilvae</name>
    <dbReference type="NCBI Taxonomy" id="1516104"/>
    <lineage>
        <taxon>Bacteria</taxon>
        <taxon>Bacillati</taxon>
        <taxon>Bacillota</taxon>
        <taxon>Bacilli</taxon>
        <taxon>Bacillales</taxon>
        <taxon>Bacillaceae</taxon>
        <taxon>Gottfriedia</taxon>
    </lineage>
</organism>
<dbReference type="Proteomes" id="UP000626244">
    <property type="component" value="Unassembled WGS sequence"/>
</dbReference>
<protein>
    <submittedName>
        <fullName evidence="1">Uncharacterized protein</fullName>
    </submittedName>
</protein>
<proteinExistence type="predicted"/>
<evidence type="ECO:0000313" key="1">
    <source>
        <dbReference type="EMBL" id="GGI12921.1"/>
    </source>
</evidence>
<dbReference type="EMBL" id="BMHB01000001">
    <property type="protein sequence ID" value="GGI12921.1"/>
    <property type="molecule type" value="Genomic_DNA"/>
</dbReference>
<accession>A0A8J3F131</accession>
<comment type="caution">
    <text evidence="1">The sequence shown here is derived from an EMBL/GenBank/DDBJ whole genome shotgun (WGS) entry which is preliminary data.</text>
</comment>